<proteinExistence type="predicted"/>
<evidence type="ECO:0000313" key="2">
    <source>
        <dbReference type="Proteomes" id="UP000615696"/>
    </source>
</evidence>
<protein>
    <submittedName>
        <fullName evidence="1">Uncharacterized protein</fullName>
    </submittedName>
</protein>
<accession>A0A7S5R9E2</accession>
<reference evidence="1 2" key="1">
    <citation type="submission" date="2020-01" db="EMBL/GenBank/DDBJ databases">
        <title>Patterns of diversity and host range of bacteriophage communities associated with bean-nodulatin bacteria.</title>
        <authorList>
            <person name="Vann Cauwenberghe J."/>
            <person name="Santamaria R.I."/>
            <person name="Bustos P."/>
            <person name="Juarez S."/>
            <person name="Gonzalez V."/>
        </authorList>
    </citation>
    <scope>NUCLEOTIDE SEQUENCE [LARGE SCALE GENOMIC DNA]</scope>
    <source>
        <strain evidence="2">RHph</strain>
    </source>
</reference>
<gene>
    <name evidence="1" type="ORF">EVC04_095</name>
</gene>
<dbReference type="EMBL" id="MN988532">
    <property type="protein sequence ID" value="QIG73532.1"/>
    <property type="molecule type" value="Genomic_DNA"/>
</dbReference>
<keyword evidence="2" id="KW-1185">Reference proteome</keyword>
<dbReference type="Proteomes" id="UP000615696">
    <property type="component" value="Segment"/>
</dbReference>
<sequence length="73" mass="8651">MSIVRDNLLSRPHYSPYCGGENCFLRMPRTQFLRGQFRCGCGWSSSFDPEFIAQYETYRATWVDTPRPRSEMF</sequence>
<organism evidence="1 2">
    <name type="scientific">Rhizobium phage RHph_I1_9</name>
    <dbReference type="NCBI Taxonomy" id="2509729"/>
    <lineage>
        <taxon>Viruses</taxon>
        <taxon>Duplodnaviria</taxon>
        <taxon>Heunggongvirae</taxon>
        <taxon>Uroviricota</taxon>
        <taxon>Caudoviricetes</taxon>
        <taxon>Pootjesviridae</taxon>
        <taxon>Staniewskivirinae</taxon>
        <taxon>Trinifflemingvirus</taxon>
        <taxon>Trinifflemingvirus I19</taxon>
    </lineage>
</organism>
<name>A0A7S5R9E2_9CAUD</name>
<evidence type="ECO:0000313" key="1">
    <source>
        <dbReference type="EMBL" id="QIG73532.1"/>
    </source>
</evidence>